<keyword evidence="1" id="KW-0227">DNA damage</keyword>
<dbReference type="Pfam" id="PF05970">
    <property type="entry name" value="PIF1"/>
    <property type="match status" value="1"/>
</dbReference>
<dbReference type="OrthoDB" id="1423214at2759"/>
<feature type="domain" description="DNA helicase Pif1-like DEAD-box helicase" evidence="2">
    <location>
        <begin position="475"/>
        <end position="695"/>
    </location>
</feature>
<keyword evidence="1" id="KW-0347">Helicase</keyword>
<keyword evidence="1" id="KW-0547">Nucleotide-binding</keyword>
<dbReference type="Pfam" id="PF21530">
    <property type="entry name" value="Pif1_2B_dom"/>
    <property type="match status" value="1"/>
</dbReference>
<organism evidence="5 6">
    <name type="scientific">Abrus precatorius</name>
    <name type="common">Indian licorice</name>
    <name type="synonym">Glycine abrus</name>
    <dbReference type="NCBI Taxonomy" id="3816"/>
    <lineage>
        <taxon>Eukaryota</taxon>
        <taxon>Viridiplantae</taxon>
        <taxon>Streptophyta</taxon>
        <taxon>Embryophyta</taxon>
        <taxon>Tracheophyta</taxon>
        <taxon>Spermatophyta</taxon>
        <taxon>Magnoliopsida</taxon>
        <taxon>eudicotyledons</taxon>
        <taxon>Gunneridae</taxon>
        <taxon>Pentapetalae</taxon>
        <taxon>rosids</taxon>
        <taxon>fabids</taxon>
        <taxon>Fabales</taxon>
        <taxon>Fabaceae</taxon>
        <taxon>Papilionoideae</taxon>
        <taxon>50 kb inversion clade</taxon>
        <taxon>NPAAA clade</taxon>
        <taxon>indigoferoid/millettioid clade</taxon>
        <taxon>Abreae</taxon>
        <taxon>Abrus</taxon>
    </lineage>
</organism>
<evidence type="ECO:0000259" key="4">
    <source>
        <dbReference type="Pfam" id="PF21530"/>
    </source>
</evidence>
<dbReference type="InterPro" id="IPR049163">
    <property type="entry name" value="Pif1-like_2B_dom"/>
</dbReference>
<name>A0A8B8LQV4_ABRPR</name>
<dbReference type="GO" id="GO:0016787">
    <property type="term" value="F:hydrolase activity"/>
    <property type="evidence" value="ECO:0007669"/>
    <property type="project" value="UniProtKB-KW"/>
</dbReference>
<dbReference type="EC" id="5.6.2.3" evidence="1"/>
<dbReference type="SUPFAM" id="SSF52540">
    <property type="entry name" value="P-loop containing nucleoside triphosphate hydrolases"/>
    <property type="match status" value="2"/>
</dbReference>
<dbReference type="GO" id="GO:0000723">
    <property type="term" value="P:telomere maintenance"/>
    <property type="evidence" value="ECO:0007669"/>
    <property type="project" value="InterPro"/>
</dbReference>
<reference evidence="6" key="2">
    <citation type="submission" date="2025-08" db="UniProtKB">
        <authorList>
            <consortium name="RefSeq"/>
        </authorList>
    </citation>
    <scope>IDENTIFICATION</scope>
    <source>
        <tissue evidence="6">Young leaves</tissue>
    </source>
</reference>
<protein>
    <recommendedName>
        <fullName evidence="1">ATP-dependent DNA helicase</fullName>
        <ecNumber evidence="1">5.6.2.3</ecNumber>
    </recommendedName>
</protein>
<dbReference type="RefSeq" id="XP_027357259.1">
    <property type="nucleotide sequence ID" value="XM_027501458.1"/>
</dbReference>
<gene>
    <name evidence="6" type="primary">LOC113866646</name>
</gene>
<dbReference type="InterPro" id="IPR027417">
    <property type="entry name" value="P-loop_NTPase"/>
</dbReference>
<evidence type="ECO:0000313" key="5">
    <source>
        <dbReference type="Proteomes" id="UP000694853"/>
    </source>
</evidence>
<comment type="similarity">
    <text evidence="1">Belongs to the helicase family.</text>
</comment>
<dbReference type="Gene3D" id="3.40.50.300">
    <property type="entry name" value="P-loop containing nucleotide triphosphate hydrolases"/>
    <property type="match status" value="1"/>
</dbReference>
<accession>A0A8B8LQV4</accession>
<dbReference type="GeneID" id="113866646"/>
<dbReference type="InterPro" id="IPR025476">
    <property type="entry name" value="Helitron_helicase-like"/>
</dbReference>
<evidence type="ECO:0000259" key="3">
    <source>
        <dbReference type="Pfam" id="PF14214"/>
    </source>
</evidence>
<reference evidence="5" key="1">
    <citation type="journal article" date="2019" name="Toxins">
        <title>Detection of Abrin-Like and Prepropulchellin-Like Toxin Genes and Transcripts Using Whole Genome Sequencing and Full-Length Transcript Sequencing of Abrus precatorius.</title>
        <authorList>
            <person name="Hovde B.T."/>
            <person name="Daligault H.E."/>
            <person name="Hanschen E.R."/>
            <person name="Kunde Y.A."/>
            <person name="Johnson M.B."/>
            <person name="Starkenburg S.R."/>
            <person name="Johnson S.L."/>
        </authorList>
    </citation>
    <scope>NUCLEOTIDE SEQUENCE [LARGE SCALE GENOMIC DNA]</scope>
</reference>
<keyword evidence="1" id="KW-0067">ATP-binding</keyword>
<evidence type="ECO:0000256" key="1">
    <source>
        <dbReference type="RuleBase" id="RU363044"/>
    </source>
</evidence>
<feature type="domain" description="Helitron helicase-like" evidence="3">
    <location>
        <begin position="88"/>
        <end position="236"/>
    </location>
</feature>
<dbReference type="PANTHER" id="PTHR10492">
    <property type="match status" value="1"/>
</dbReference>
<keyword evidence="1" id="KW-0378">Hydrolase</keyword>
<dbReference type="GO" id="GO:0005524">
    <property type="term" value="F:ATP binding"/>
    <property type="evidence" value="ECO:0007669"/>
    <property type="project" value="UniProtKB-KW"/>
</dbReference>
<feature type="domain" description="DNA helicase Pif1-like 2B" evidence="4">
    <location>
        <begin position="794"/>
        <end position="840"/>
    </location>
</feature>
<keyword evidence="5" id="KW-1185">Reference proteome</keyword>
<dbReference type="GO" id="GO:0006310">
    <property type="term" value="P:DNA recombination"/>
    <property type="evidence" value="ECO:0007669"/>
    <property type="project" value="UniProtKB-KW"/>
</dbReference>
<dbReference type="InterPro" id="IPR010285">
    <property type="entry name" value="DNA_helicase_pif1-like_DEAD"/>
</dbReference>
<evidence type="ECO:0000259" key="2">
    <source>
        <dbReference type="Pfam" id="PF05970"/>
    </source>
</evidence>
<comment type="catalytic activity">
    <reaction evidence="1">
        <text>ATP + H2O = ADP + phosphate + H(+)</text>
        <dbReference type="Rhea" id="RHEA:13065"/>
        <dbReference type="ChEBI" id="CHEBI:15377"/>
        <dbReference type="ChEBI" id="CHEBI:15378"/>
        <dbReference type="ChEBI" id="CHEBI:30616"/>
        <dbReference type="ChEBI" id="CHEBI:43474"/>
        <dbReference type="ChEBI" id="CHEBI:456216"/>
        <dbReference type="EC" id="5.6.2.3"/>
    </reaction>
</comment>
<dbReference type="Pfam" id="PF14214">
    <property type="entry name" value="Helitron_like_N"/>
    <property type="match status" value="1"/>
</dbReference>
<dbReference type="PANTHER" id="PTHR10492:SF74">
    <property type="entry name" value="ATP-DEPENDENT DNA HELICASE"/>
    <property type="match status" value="1"/>
</dbReference>
<keyword evidence="1" id="KW-0233">DNA recombination</keyword>
<dbReference type="AlphaFoldDB" id="A0A8B8LQV4"/>
<evidence type="ECO:0000313" key="6">
    <source>
        <dbReference type="RefSeq" id="XP_027357259.1"/>
    </source>
</evidence>
<dbReference type="GO" id="GO:0043139">
    <property type="term" value="F:5'-3' DNA helicase activity"/>
    <property type="evidence" value="ECO:0007669"/>
    <property type="project" value="UniProtKB-EC"/>
</dbReference>
<comment type="cofactor">
    <cofactor evidence="1">
        <name>Mg(2+)</name>
        <dbReference type="ChEBI" id="CHEBI:18420"/>
    </cofactor>
</comment>
<dbReference type="KEGG" id="aprc:113866646"/>
<sequence>MYNLPSSDEVGALVVEYFDTSEIGRDIIVKKNSGDLMRIHETHTTFIPLQYPLLFPYGEDGYQEDIPIRGTDHGGKNRKRLRITLREFIAFRIQQRNVEFGNIVNGGKLYQQFLVDTYTMIESQRLSFIRNNKSSIRSEILNCIEEAVSIGETDPSSAGKRVILPVSFTGSMRYLFNNNQDAMAICKKVGYPDLFITFTCNSGWAEITRFLAARGLKAEDRSNISCRLYLSSSEVVWRILAFDIHERWLAVQRLNFHLPNHQVVFFRDDEGIDDIFNKNKDKDTMFIAWMEANKVYPEVKELTYAEFPNKFIFYRENCKWQPRKKGFLIGRLHYIPPRTGELYYLCLLLTMQRGCCDYESIRTVNGVILNNFQEACYSLGLLCDDKEFVDGIKEANEFCLGHELRKLFVTLLMCNIMVKPDYVWEKIGTMLSDDILYQQRKKNRNLVWLKISLADELNYNTIELAEQHCRLLDSLTMEQKVVYHEIMNSVLNKSGDFFFLYGYEGTGKTYIWNTLSVALRSKRLIVLNVASSGIASLLFPGERIAHSKFSIPLMTNNTSTCKIKQRSLKADLLINTSLIIWNEAIMLNKFYFEALDRTLRDLMRVRNSNSMNEPFGGKVVVLGGDFRQILLVIAKGSREDVLSVTVNSSYLWAHCKVLKLTKNMRLSTSVENTSAINETKFFADWILQIGDGQIGVHYDEDCTFEIPEEFLILKKDNSLMHLVEFAYPNLVHNCADFKFFEQRAILAPTLESVEKVNELIISLMPGKEREYLSSDSTCSSDENSETEGEWFTTEFLNEVKCLGIPNHRLILKICVLVMLLRNIDQANELCNRTRLIVNQLERNILAATVVMGRNIGDKVFIPRMNLVLSNSRLPFKFQRRQFSLALCFAMTINKS</sequence>
<keyword evidence="1" id="KW-0234">DNA repair</keyword>
<proteinExistence type="inferred from homology"/>
<dbReference type="GO" id="GO:0006281">
    <property type="term" value="P:DNA repair"/>
    <property type="evidence" value="ECO:0007669"/>
    <property type="project" value="UniProtKB-KW"/>
</dbReference>
<dbReference type="Proteomes" id="UP000694853">
    <property type="component" value="Unplaced"/>
</dbReference>